<accession>A0A173UZ19</accession>
<gene>
    <name evidence="1" type="ORF">ERS852420_03441</name>
</gene>
<organism evidence="1 2">
    <name type="scientific">Roseburia faecis</name>
    <dbReference type="NCBI Taxonomy" id="301302"/>
    <lineage>
        <taxon>Bacteria</taxon>
        <taxon>Bacillati</taxon>
        <taxon>Bacillota</taxon>
        <taxon>Clostridia</taxon>
        <taxon>Lachnospirales</taxon>
        <taxon>Lachnospiraceae</taxon>
        <taxon>Roseburia</taxon>
    </lineage>
</organism>
<name>A0A173UZ19_9FIRM</name>
<dbReference type="Proteomes" id="UP000095495">
    <property type="component" value="Unassembled WGS sequence"/>
</dbReference>
<evidence type="ECO:0000313" key="1">
    <source>
        <dbReference type="EMBL" id="CUN20289.1"/>
    </source>
</evidence>
<evidence type="ECO:0000313" key="2">
    <source>
        <dbReference type="Proteomes" id="UP000095495"/>
    </source>
</evidence>
<proteinExistence type="predicted"/>
<dbReference type="AlphaFoldDB" id="A0A173UZ19"/>
<reference evidence="1 2" key="1">
    <citation type="submission" date="2015-09" db="EMBL/GenBank/DDBJ databases">
        <authorList>
            <consortium name="Pathogen Informatics"/>
        </authorList>
    </citation>
    <scope>NUCLEOTIDE SEQUENCE [LARGE SCALE GENOMIC DNA]</scope>
    <source>
        <strain evidence="1 2">2789STDY5608863</strain>
    </source>
</reference>
<dbReference type="EMBL" id="CYXV01000024">
    <property type="protein sequence ID" value="CUN20289.1"/>
    <property type="molecule type" value="Genomic_DNA"/>
</dbReference>
<sequence length="34" mass="4083">MSSVNNYMNGIYDNNISCRSCMFCDYVFYNKAKW</sequence>
<protein>
    <submittedName>
        <fullName evidence="1">Uncharacterized protein</fullName>
    </submittedName>
</protein>